<evidence type="ECO:0000313" key="1">
    <source>
        <dbReference type="EMBL" id="MBF6297646.1"/>
    </source>
</evidence>
<sequence>MNEAMDALEARVHRQLNRMRDLADQMAAVRVRETSPDGAVTAVVDGNGALVDLELSGAITKLSPAEFERILVSTAASAARRAFAERGALVTSFNEEVAEYA</sequence>
<reference evidence="1 2" key="1">
    <citation type="submission" date="2020-10" db="EMBL/GenBank/DDBJ databases">
        <title>Identification of Nocardia species via Next-generation sequencing and recognition of intraspecies genetic diversity.</title>
        <authorList>
            <person name="Li P."/>
            <person name="Li P."/>
            <person name="Lu B."/>
        </authorList>
    </citation>
    <scope>NUCLEOTIDE SEQUENCE [LARGE SCALE GENOMIC DNA]</scope>
    <source>
        <strain evidence="1 2">BJ06-0157</strain>
    </source>
</reference>
<protein>
    <submittedName>
        <fullName evidence="1">YbaB/EbfC family nucleoid-associated protein</fullName>
    </submittedName>
</protein>
<comment type="caution">
    <text evidence="1">The sequence shown here is derived from an EMBL/GenBank/DDBJ whole genome shotgun (WGS) entry which is preliminary data.</text>
</comment>
<dbReference type="InterPro" id="IPR036894">
    <property type="entry name" value="YbaB-like_sf"/>
</dbReference>
<accession>A0ABS0CM13</accession>
<organism evidence="1 2">
    <name type="scientific">Nocardia amamiensis</name>
    <dbReference type="NCBI Taxonomy" id="404578"/>
    <lineage>
        <taxon>Bacteria</taxon>
        <taxon>Bacillati</taxon>
        <taxon>Actinomycetota</taxon>
        <taxon>Actinomycetes</taxon>
        <taxon>Mycobacteriales</taxon>
        <taxon>Nocardiaceae</taxon>
        <taxon>Nocardia</taxon>
    </lineage>
</organism>
<keyword evidence="2" id="KW-1185">Reference proteome</keyword>
<dbReference type="Pfam" id="PF02575">
    <property type="entry name" value="YbaB_DNA_bd"/>
    <property type="match status" value="1"/>
</dbReference>
<gene>
    <name evidence="1" type="ORF">IU459_08830</name>
</gene>
<dbReference type="Proteomes" id="UP000702209">
    <property type="component" value="Unassembled WGS sequence"/>
</dbReference>
<dbReference type="RefSeq" id="WP_195128987.1">
    <property type="nucleotide sequence ID" value="NZ_JADLQX010000005.1"/>
</dbReference>
<dbReference type="InterPro" id="IPR004401">
    <property type="entry name" value="YbaB/EbfC"/>
</dbReference>
<name>A0ABS0CM13_9NOCA</name>
<dbReference type="EMBL" id="JADLQX010000005">
    <property type="protein sequence ID" value="MBF6297646.1"/>
    <property type="molecule type" value="Genomic_DNA"/>
</dbReference>
<proteinExistence type="predicted"/>
<dbReference type="Gene3D" id="3.30.1310.10">
    <property type="entry name" value="Nucleoid-associated protein YbaB-like domain"/>
    <property type="match status" value="1"/>
</dbReference>
<dbReference type="SUPFAM" id="SSF82607">
    <property type="entry name" value="YbaB-like"/>
    <property type="match status" value="1"/>
</dbReference>
<evidence type="ECO:0000313" key="2">
    <source>
        <dbReference type="Proteomes" id="UP000702209"/>
    </source>
</evidence>